<organism evidence="1 2">
    <name type="scientific">Portunus trituberculatus</name>
    <name type="common">Swimming crab</name>
    <name type="synonym">Neptunus trituberculatus</name>
    <dbReference type="NCBI Taxonomy" id="210409"/>
    <lineage>
        <taxon>Eukaryota</taxon>
        <taxon>Metazoa</taxon>
        <taxon>Ecdysozoa</taxon>
        <taxon>Arthropoda</taxon>
        <taxon>Crustacea</taxon>
        <taxon>Multicrustacea</taxon>
        <taxon>Malacostraca</taxon>
        <taxon>Eumalacostraca</taxon>
        <taxon>Eucarida</taxon>
        <taxon>Decapoda</taxon>
        <taxon>Pleocyemata</taxon>
        <taxon>Brachyura</taxon>
        <taxon>Eubrachyura</taxon>
        <taxon>Portunoidea</taxon>
        <taxon>Portunidae</taxon>
        <taxon>Portuninae</taxon>
        <taxon>Portunus</taxon>
    </lineage>
</organism>
<evidence type="ECO:0000313" key="1">
    <source>
        <dbReference type="EMBL" id="MPC72907.1"/>
    </source>
</evidence>
<comment type="caution">
    <text evidence="1">The sequence shown here is derived from an EMBL/GenBank/DDBJ whole genome shotgun (WGS) entry which is preliminary data.</text>
</comment>
<sequence>MTSQCVPPRTTAPRPSCTVGWLHDSRAAWCPEGHARRQPCLAVPGWDSRGVCPLGGMSYSPSRGAPYSA</sequence>
<dbReference type="EMBL" id="VSRR010035657">
    <property type="protein sequence ID" value="MPC72907.1"/>
    <property type="molecule type" value="Genomic_DNA"/>
</dbReference>
<proteinExistence type="predicted"/>
<dbReference type="Proteomes" id="UP000324222">
    <property type="component" value="Unassembled WGS sequence"/>
</dbReference>
<accession>A0A5B7HUG1</accession>
<name>A0A5B7HUG1_PORTR</name>
<evidence type="ECO:0000313" key="2">
    <source>
        <dbReference type="Proteomes" id="UP000324222"/>
    </source>
</evidence>
<reference evidence="1 2" key="1">
    <citation type="submission" date="2019-05" db="EMBL/GenBank/DDBJ databases">
        <title>Another draft genome of Portunus trituberculatus and its Hox gene families provides insights of decapod evolution.</title>
        <authorList>
            <person name="Jeong J.-H."/>
            <person name="Song I."/>
            <person name="Kim S."/>
            <person name="Choi T."/>
            <person name="Kim D."/>
            <person name="Ryu S."/>
            <person name="Kim W."/>
        </authorList>
    </citation>
    <scope>NUCLEOTIDE SEQUENCE [LARGE SCALE GENOMIC DNA]</scope>
    <source>
        <tissue evidence="1">Muscle</tissue>
    </source>
</reference>
<protein>
    <submittedName>
        <fullName evidence="1">Uncharacterized protein</fullName>
    </submittedName>
</protein>
<gene>
    <name evidence="1" type="ORF">E2C01_067220</name>
</gene>
<dbReference type="AlphaFoldDB" id="A0A5B7HUG1"/>
<keyword evidence="2" id="KW-1185">Reference proteome</keyword>